<accession>A0A4P9WEL1</accession>
<feature type="compositionally biased region" description="Low complexity" evidence="1">
    <location>
        <begin position="175"/>
        <end position="187"/>
    </location>
</feature>
<proteinExistence type="predicted"/>
<dbReference type="Proteomes" id="UP000269721">
    <property type="component" value="Unassembled WGS sequence"/>
</dbReference>
<feature type="region of interest" description="Disordered" evidence="1">
    <location>
        <begin position="175"/>
        <end position="199"/>
    </location>
</feature>
<dbReference type="EMBL" id="KZ996100">
    <property type="protein sequence ID" value="RKO89420.1"/>
    <property type="molecule type" value="Genomic_DNA"/>
</dbReference>
<organism evidence="2 3">
    <name type="scientific">Blyttiomyces helicus</name>
    <dbReference type="NCBI Taxonomy" id="388810"/>
    <lineage>
        <taxon>Eukaryota</taxon>
        <taxon>Fungi</taxon>
        <taxon>Fungi incertae sedis</taxon>
        <taxon>Chytridiomycota</taxon>
        <taxon>Chytridiomycota incertae sedis</taxon>
        <taxon>Chytridiomycetes</taxon>
        <taxon>Chytridiomycetes incertae sedis</taxon>
        <taxon>Blyttiomyces</taxon>
    </lineage>
</organism>
<reference evidence="3" key="1">
    <citation type="journal article" date="2018" name="Nat. Microbiol.">
        <title>Leveraging single-cell genomics to expand the fungal tree of life.</title>
        <authorList>
            <person name="Ahrendt S.R."/>
            <person name="Quandt C.A."/>
            <person name="Ciobanu D."/>
            <person name="Clum A."/>
            <person name="Salamov A."/>
            <person name="Andreopoulos B."/>
            <person name="Cheng J.F."/>
            <person name="Woyke T."/>
            <person name="Pelin A."/>
            <person name="Henrissat B."/>
            <person name="Reynolds N.K."/>
            <person name="Benny G.L."/>
            <person name="Smith M.E."/>
            <person name="James T.Y."/>
            <person name="Grigoriev I.V."/>
        </authorList>
    </citation>
    <scope>NUCLEOTIDE SEQUENCE [LARGE SCALE GENOMIC DNA]</scope>
</reference>
<feature type="non-terminal residue" evidence="2">
    <location>
        <position position="199"/>
    </location>
</feature>
<evidence type="ECO:0000256" key="1">
    <source>
        <dbReference type="SAM" id="MobiDB-lite"/>
    </source>
</evidence>
<dbReference type="AlphaFoldDB" id="A0A4P9WEL1"/>
<gene>
    <name evidence="2" type="ORF">BDK51DRAFT_29213</name>
</gene>
<protein>
    <submittedName>
        <fullName evidence="2">Uncharacterized protein</fullName>
    </submittedName>
</protein>
<evidence type="ECO:0000313" key="2">
    <source>
        <dbReference type="EMBL" id="RKO89420.1"/>
    </source>
</evidence>
<name>A0A4P9WEL1_9FUNG</name>
<evidence type="ECO:0000313" key="3">
    <source>
        <dbReference type="Proteomes" id="UP000269721"/>
    </source>
</evidence>
<sequence length="199" mass="21839">MSRFAGKGNIANQTISQQEVTEDKWKLARRNKNGGKVRELLKMVFSGGSFNRETLNGQNITFGKEWLACKTLHVGRGEKRLLLFEVQETEEAHLDLAPDSRETAPLLESDREMVTPEGGPLSDGSCRLNSTPPVLRFSTLASKTSREAAKMSVVDDEELRQFRFWKTAQEASAATAAATNTVSAAHSELPPHTSPAAPI</sequence>
<keyword evidence="3" id="KW-1185">Reference proteome</keyword>